<dbReference type="InterPro" id="IPR053191">
    <property type="entry name" value="DcsG_Biosynth_Enzyme"/>
</dbReference>
<dbReference type="AlphaFoldDB" id="A0A1G7PB70"/>
<dbReference type="PANTHER" id="PTHR39217:SF1">
    <property type="entry name" value="GLUTATHIONE SYNTHETASE"/>
    <property type="match status" value="1"/>
</dbReference>
<evidence type="ECO:0008006" key="4">
    <source>
        <dbReference type="Google" id="ProtNLM"/>
    </source>
</evidence>
<dbReference type="EMBL" id="FNBT01000007">
    <property type="protein sequence ID" value="SDF83367.1"/>
    <property type="molecule type" value="Genomic_DNA"/>
</dbReference>
<accession>A0A1G7PB70</accession>
<dbReference type="PANTHER" id="PTHR39217">
    <property type="match status" value="1"/>
</dbReference>
<protein>
    <recommendedName>
        <fullName evidence="4">ATP-grasp domain-containing protein</fullName>
    </recommendedName>
</protein>
<reference evidence="3" key="1">
    <citation type="submission" date="2016-10" db="EMBL/GenBank/DDBJ databases">
        <authorList>
            <person name="Varghese N."/>
            <person name="Submissions S."/>
        </authorList>
    </citation>
    <scope>NUCLEOTIDE SEQUENCE [LARGE SCALE GENOMIC DNA]</scope>
    <source>
        <strain evidence="3">DSM 44268</strain>
    </source>
</reference>
<sequence>MSERVALVSSERGLRVDPDLPLASAALRAAGFAVDLVRWDDETVDWAAADLAVVRSCWDYAWRLEEFLAWAGSVPRLRNAVELLRWNTDKTYLRDLERVGLPVVPTVWNPTSAAALPDAAEWVVKPSVSAGSRDTARWSDAADALAHAAELTGAGRTAMVQPYLASVDDDGETAMLFIGGRFSHAVRKGPLLGRGEGVRQDRDSRGDLRAARPGDDQREVAEAVFEAIGNLQPGVPAPLYARIDLVRDVEGRPVVLELELTEPSLFLPQAPGAARALVHAVEAELSR</sequence>
<proteinExistence type="predicted"/>
<evidence type="ECO:0000313" key="3">
    <source>
        <dbReference type="Proteomes" id="UP000199406"/>
    </source>
</evidence>
<dbReference type="RefSeq" id="WP_091769755.1">
    <property type="nucleotide sequence ID" value="NZ_FNBT01000007.1"/>
</dbReference>
<keyword evidence="3" id="KW-1185">Reference proteome</keyword>
<gene>
    <name evidence="2" type="ORF">SAMN05660662_3560</name>
</gene>
<organism evidence="2 3">
    <name type="scientific">Blastococcus aurantiacus</name>
    <dbReference type="NCBI Taxonomy" id="1550231"/>
    <lineage>
        <taxon>Bacteria</taxon>
        <taxon>Bacillati</taxon>
        <taxon>Actinomycetota</taxon>
        <taxon>Actinomycetes</taxon>
        <taxon>Geodermatophilales</taxon>
        <taxon>Geodermatophilaceae</taxon>
        <taxon>Blastococcus</taxon>
    </lineage>
</organism>
<name>A0A1G7PB70_9ACTN</name>
<dbReference type="SUPFAM" id="SSF56059">
    <property type="entry name" value="Glutathione synthetase ATP-binding domain-like"/>
    <property type="match status" value="1"/>
</dbReference>
<dbReference type="STRING" id="1550231.SAMN05660662_3560"/>
<feature type="region of interest" description="Disordered" evidence="1">
    <location>
        <begin position="193"/>
        <end position="215"/>
    </location>
</feature>
<evidence type="ECO:0000256" key="1">
    <source>
        <dbReference type="SAM" id="MobiDB-lite"/>
    </source>
</evidence>
<evidence type="ECO:0000313" key="2">
    <source>
        <dbReference type="EMBL" id="SDF83367.1"/>
    </source>
</evidence>
<dbReference type="Proteomes" id="UP000199406">
    <property type="component" value="Unassembled WGS sequence"/>
</dbReference>
<feature type="compositionally biased region" description="Basic and acidic residues" evidence="1">
    <location>
        <begin position="196"/>
        <end position="215"/>
    </location>
</feature>
<dbReference type="OrthoDB" id="3373978at2"/>